<evidence type="ECO:0000313" key="2">
    <source>
        <dbReference type="Proteomes" id="UP000001072"/>
    </source>
</evidence>
<name>F4S525_MELLP</name>
<dbReference type="VEuPathDB" id="FungiDB:MELLADRAFT_112002"/>
<dbReference type="InParanoid" id="F4S525"/>
<dbReference type="EMBL" id="GL883149">
    <property type="protein sequence ID" value="EGG00279.1"/>
    <property type="molecule type" value="Genomic_DNA"/>
</dbReference>
<keyword evidence="2" id="KW-1185">Reference proteome</keyword>
<proteinExistence type="predicted"/>
<evidence type="ECO:0000313" key="1">
    <source>
        <dbReference type="EMBL" id="EGG00279.1"/>
    </source>
</evidence>
<organism evidence="2">
    <name type="scientific">Melampsora larici-populina (strain 98AG31 / pathotype 3-4-7)</name>
    <name type="common">Poplar leaf rust fungus</name>
    <dbReference type="NCBI Taxonomy" id="747676"/>
    <lineage>
        <taxon>Eukaryota</taxon>
        <taxon>Fungi</taxon>
        <taxon>Dikarya</taxon>
        <taxon>Basidiomycota</taxon>
        <taxon>Pucciniomycotina</taxon>
        <taxon>Pucciniomycetes</taxon>
        <taxon>Pucciniales</taxon>
        <taxon>Melampsoraceae</taxon>
        <taxon>Melampsora</taxon>
    </lineage>
</organism>
<dbReference type="KEGG" id="mlr:MELLADRAFT_112002"/>
<dbReference type="Proteomes" id="UP000001072">
    <property type="component" value="Unassembled WGS sequence"/>
</dbReference>
<dbReference type="RefSeq" id="XP_007416478.1">
    <property type="nucleotide sequence ID" value="XM_007416416.1"/>
</dbReference>
<sequence length="128" mass="14163">MKKKPGVKGIKESTFATGKYLSFFDAVKAITGNAFGSLRMKDWSRNQNEIFKKIDGFGRVGIVETLTRSELCEIYGLKAPLACCLDTVSCGLENEYAHMNAEAVTLIDTLNAKICKIYTFSLPLEPLN</sequence>
<reference evidence="2" key="1">
    <citation type="journal article" date="2011" name="Proc. Natl. Acad. Sci. U.S.A.">
        <title>Obligate biotrophy features unraveled by the genomic analysis of rust fungi.</title>
        <authorList>
            <person name="Duplessis S."/>
            <person name="Cuomo C.A."/>
            <person name="Lin Y.-C."/>
            <person name="Aerts A."/>
            <person name="Tisserant E."/>
            <person name="Veneault-Fourrey C."/>
            <person name="Joly D.L."/>
            <person name="Hacquard S."/>
            <person name="Amselem J."/>
            <person name="Cantarel B.L."/>
            <person name="Chiu R."/>
            <person name="Coutinho P.M."/>
            <person name="Feau N."/>
            <person name="Field M."/>
            <person name="Frey P."/>
            <person name="Gelhaye E."/>
            <person name="Goldberg J."/>
            <person name="Grabherr M.G."/>
            <person name="Kodira C.D."/>
            <person name="Kohler A."/>
            <person name="Kuees U."/>
            <person name="Lindquist E.A."/>
            <person name="Lucas S.M."/>
            <person name="Mago R."/>
            <person name="Mauceli E."/>
            <person name="Morin E."/>
            <person name="Murat C."/>
            <person name="Pangilinan J.L."/>
            <person name="Park R."/>
            <person name="Pearson M."/>
            <person name="Quesneville H."/>
            <person name="Rouhier N."/>
            <person name="Sakthikumar S."/>
            <person name="Salamov A.A."/>
            <person name="Schmutz J."/>
            <person name="Selles B."/>
            <person name="Shapiro H."/>
            <person name="Tanguay P."/>
            <person name="Tuskan G.A."/>
            <person name="Henrissat B."/>
            <person name="Van de Peer Y."/>
            <person name="Rouze P."/>
            <person name="Ellis J.G."/>
            <person name="Dodds P.N."/>
            <person name="Schein J.E."/>
            <person name="Zhong S."/>
            <person name="Hamelin R.C."/>
            <person name="Grigoriev I.V."/>
            <person name="Szabo L.J."/>
            <person name="Martin F."/>
        </authorList>
    </citation>
    <scope>NUCLEOTIDE SEQUENCE [LARGE SCALE GENOMIC DNA]</scope>
    <source>
        <strain evidence="2">98AG31 / pathotype 3-4-7</strain>
    </source>
</reference>
<dbReference type="AlphaFoldDB" id="F4S525"/>
<gene>
    <name evidence="1" type="ORF">MELLADRAFT_112002</name>
</gene>
<dbReference type="HOGENOM" id="CLU_1960063_0_0_1"/>
<protein>
    <submittedName>
        <fullName evidence="1">Uncharacterized protein</fullName>
    </submittedName>
</protein>
<dbReference type="GeneID" id="18924541"/>
<accession>F4S525</accession>